<proteinExistence type="inferred from homology"/>
<protein>
    <recommendedName>
        <fullName evidence="5">Dioxygenase</fullName>
        <ecNumber evidence="5">1.13.11.-</ecNumber>
    </recommendedName>
</protein>
<comment type="caution">
    <text evidence="6">The sequence shown here is derived from an EMBL/GenBank/DDBJ whole genome shotgun (WGS) entry which is preliminary data.</text>
</comment>
<keyword evidence="5" id="KW-0223">Dioxygenase</keyword>
<gene>
    <name evidence="6" type="ORF">ACFO0A_10290</name>
</gene>
<dbReference type="RefSeq" id="WP_379538917.1">
    <property type="nucleotide sequence ID" value="NZ_JBHSDR010000006.1"/>
</dbReference>
<evidence type="ECO:0000313" key="7">
    <source>
        <dbReference type="Proteomes" id="UP001595828"/>
    </source>
</evidence>
<dbReference type="EMBL" id="JBHSDR010000006">
    <property type="protein sequence ID" value="MFC4295442.1"/>
    <property type="molecule type" value="Genomic_DNA"/>
</dbReference>
<accession>A0ABV8RQP4</accession>
<keyword evidence="4 5" id="KW-0408">Iron</keyword>
<comment type="similarity">
    <text evidence="1 5">Belongs to the carotenoid oxygenase family.</text>
</comment>
<evidence type="ECO:0000313" key="6">
    <source>
        <dbReference type="EMBL" id="MFC4295442.1"/>
    </source>
</evidence>
<dbReference type="InterPro" id="IPR004294">
    <property type="entry name" value="Carotenoid_Oase"/>
</dbReference>
<dbReference type="Pfam" id="PF03055">
    <property type="entry name" value="RPE65"/>
    <property type="match status" value="1"/>
</dbReference>
<comment type="cofactor">
    <cofactor evidence="5">
        <name>Fe(2+)</name>
        <dbReference type="ChEBI" id="CHEBI:29033"/>
    </cofactor>
    <text evidence="5">Binds 1 Fe(2+) ion per subunit.</text>
</comment>
<evidence type="ECO:0000256" key="4">
    <source>
        <dbReference type="ARBA" id="ARBA00023004"/>
    </source>
</evidence>
<evidence type="ECO:0000256" key="5">
    <source>
        <dbReference type="RuleBase" id="RU364048"/>
    </source>
</evidence>
<evidence type="ECO:0000256" key="1">
    <source>
        <dbReference type="ARBA" id="ARBA00006787"/>
    </source>
</evidence>
<dbReference type="PANTHER" id="PTHR10543:SF89">
    <property type="entry name" value="CAROTENOID 9,10(9',10')-CLEAVAGE DIOXYGENASE 1"/>
    <property type="match status" value="1"/>
</dbReference>
<evidence type="ECO:0000256" key="3">
    <source>
        <dbReference type="ARBA" id="ARBA00023002"/>
    </source>
</evidence>
<reference evidence="7" key="1">
    <citation type="journal article" date="2019" name="Int. J. Syst. Evol. Microbiol.">
        <title>The Global Catalogue of Microorganisms (GCM) 10K type strain sequencing project: providing services to taxonomists for standard genome sequencing and annotation.</title>
        <authorList>
            <consortium name="The Broad Institute Genomics Platform"/>
            <consortium name="The Broad Institute Genome Sequencing Center for Infectious Disease"/>
            <person name="Wu L."/>
            <person name="Ma J."/>
        </authorList>
    </citation>
    <scope>NUCLEOTIDE SEQUENCE [LARGE SCALE GENOMIC DNA]</scope>
    <source>
        <strain evidence="7">CGMCC 1.12989</strain>
    </source>
</reference>
<keyword evidence="7" id="KW-1185">Reference proteome</keyword>
<dbReference type="EC" id="1.13.11.-" evidence="5"/>
<name>A0ABV8RQP4_9SPHN</name>
<evidence type="ECO:0000256" key="2">
    <source>
        <dbReference type="ARBA" id="ARBA00022723"/>
    </source>
</evidence>
<dbReference type="Proteomes" id="UP001595828">
    <property type="component" value="Unassembled WGS sequence"/>
</dbReference>
<keyword evidence="2 5" id="KW-0479">Metal-binding</keyword>
<organism evidence="6 7">
    <name type="scientific">Novosphingobium tardum</name>
    <dbReference type="NCBI Taxonomy" id="1538021"/>
    <lineage>
        <taxon>Bacteria</taxon>
        <taxon>Pseudomonadati</taxon>
        <taxon>Pseudomonadota</taxon>
        <taxon>Alphaproteobacteria</taxon>
        <taxon>Sphingomonadales</taxon>
        <taxon>Sphingomonadaceae</taxon>
        <taxon>Novosphingobium</taxon>
    </lineage>
</organism>
<sequence length="477" mass="51720">MASFLEQTIRSTVGKGIGAVAGYNRKRLDTGEHPFLTGLHAPMTEELTLDSLKVTGTIPEELDGSYMRIGPNPIAPDPAGHHWFTGDGMVHSIRLRCGKAEGYRNCWIRSKAVAAAGGPSAAPGPRRISDTVNTNVVAIANRPMALVEAGSTPVVLSPSLENQVYSDFDGSLQGSFSAHPHLDPATGEQHAITYDATQPNRVHHVVIDPSGKVVRELAIPVANGPSIHDCALTQRFAVVFDLPVTLSVKALLSGYSFPYRWNAEHPARVGLLPRQGDADSIIWCEVDPCYAFHVANSYDREDGCVVIDLVVYATMFAGGYAGPNGKCLGLERWVVDPLSRSVTRSTIDPSAQEFPRPDERFFARPYRYAWSIALPENEESAFLGATVIHAHDLVAGTREDRDFGSERYPGEFVFVPRRSDAAEGDGWLMGLVIDAATEATELVILDARDFTGPPVASVHIPHRVPPGFHGNWIPNAS</sequence>
<dbReference type="PANTHER" id="PTHR10543">
    <property type="entry name" value="BETA-CAROTENE DIOXYGENASE"/>
    <property type="match status" value="1"/>
</dbReference>
<keyword evidence="3 5" id="KW-0560">Oxidoreductase</keyword>